<evidence type="ECO:0000313" key="1">
    <source>
        <dbReference type="EMBL" id="PTB61108.1"/>
    </source>
</evidence>
<dbReference type="GeneID" id="36626850"/>
<gene>
    <name evidence="1" type="ORF">M431DRAFT_503257</name>
</gene>
<evidence type="ECO:0000313" key="2">
    <source>
        <dbReference type="Proteomes" id="UP000241690"/>
    </source>
</evidence>
<dbReference type="RefSeq" id="XP_024780785.1">
    <property type="nucleotide sequence ID" value="XM_024918281.1"/>
</dbReference>
<protein>
    <submittedName>
        <fullName evidence="1">Uncharacterized protein</fullName>
    </submittedName>
</protein>
<dbReference type="EMBL" id="KZ679675">
    <property type="protein sequence ID" value="PTB61108.1"/>
    <property type="molecule type" value="Genomic_DNA"/>
</dbReference>
<sequence length="90" mass="9913">MCVYKDNPHYSIASPSFVHPTHSLQSLHPELVTHLRGSMQTHPATKRAKPHTVNRSLVIQAPTRPTPILCDPAHDAQLPSPFAGLCFPSK</sequence>
<organism evidence="1 2">
    <name type="scientific">Trichoderma harzianum CBS 226.95</name>
    <dbReference type="NCBI Taxonomy" id="983964"/>
    <lineage>
        <taxon>Eukaryota</taxon>
        <taxon>Fungi</taxon>
        <taxon>Dikarya</taxon>
        <taxon>Ascomycota</taxon>
        <taxon>Pezizomycotina</taxon>
        <taxon>Sordariomycetes</taxon>
        <taxon>Hypocreomycetidae</taxon>
        <taxon>Hypocreales</taxon>
        <taxon>Hypocreaceae</taxon>
        <taxon>Trichoderma</taxon>
    </lineage>
</organism>
<dbReference type="AlphaFoldDB" id="A0A2T4AVV9"/>
<reference evidence="1 2" key="1">
    <citation type="submission" date="2016-07" db="EMBL/GenBank/DDBJ databases">
        <title>Multiple horizontal gene transfer events from other fungi enriched the ability of initially mycotrophic Trichoderma (Ascomycota) to feed on dead plant biomass.</title>
        <authorList>
            <consortium name="DOE Joint Genome Institute"/>
            <person name="Aerts A."/>
            <person name="Atanasova L."/>
            <person name="Chenthamara K."/>
            <person name="Zhang J."/>
            <person name="Grujic M."/>
            <person name="Henrissat B."/>
            <person name="Kuo A."/>
            <person name="Salamov A."/>
            <person name="Lipzen A."/>
            <person name="Labutti K."/>
            <person name="Barry K."/>
            <person name="Miao Y."/>
            <person name="Rahimi M.J."/>
            <person name="Shen Q."/>
            <person name="Grigoriev I.V."/>
            <person name="Kubicek C.P."/>
            <person name="Druzhinina I.S."/>
        </authorList>
    </citation>
    <scope>NUCLEOTIDE SEQUENCE [LARGE SCALE GENOMIC DNA]</scope>
    <source>
        <strain evidence="1 2">CBS 226.95</strain>
    </source>
</reference>
<accession>A0A2T4AVV9</accession>
<proteinExistence type="predicted"/>
<keyword evidence="2" id="KW-1185">Reference proteome</keyword>
<dbReference type="Proteomes" id="UP000241690">
    <property type="component" value="Unassembled WGS sequence"/>
</dbReference>
<name>A0A2T4AVV9_TRIHA</name>